<evidence type="ECO:0000259" key="2">
    <source>
        <dbReference type="Pfam" id="PF02954"/>
    </source>
</evidence>
<dbReference type="InterPro" id="IPR003018">
    <property type="entry name" value="GAF"/>
</dbReference>
<dbReference type="InterPro" id="IPR009057">
    <property type="entry name" value="Homeodomain-like_sf"/>
</dbReference>
<dbReference type="Pfam" id="PF01590">
    <property type="entry name" value="GAF"/>
    <property type="match status" value="1"/>
</dbReference>
<feature type="domain" description="GAF" evidence="1">
    <location>
        <begin position="84"/>
        <end position="192"/>
    </location>
</feature>
<evidence type="ECO:0000259" key="1">
    <source>
        <dbReference type="Pfam" id="PF01590"/>
    </source>
</evidence>
<keyword evidence="4" id="KW-1185">Reference proteome</keyword>
<sequence length="318" mass="35167">MVEAEQHYQRISNAVQAGDAVRSFSVASWQRCLNVHNLDPSNSRRMHVLSQMELNDALEQSEILLHVSSAALDDFFNAVEEIGCCVLLSDANGIPLSRRGSQADLKDLTQWGLSPGVNWSEPFQGTNGIGTALVEGRCLTVRRDQHFYVDKVNISCIAAPIFDAEAGINGVLNVTLYKDEQFRWQTQIVQTLLLNTVRQIEERLFRHAYASARFVSLPEVPGTGLRLLALDPYDMVIGATRAARHYLGIVPKMLKEGLVAGDLLNDRASDDFAQAELGVIQRGLRRNKGNVSATADSLGVSRATMKRKITQYAVKKNT</sequence>
<dbReference type="Proteomes" id="UP001184614">
    <property type="component" value="Unassembled WGS sequence"/>
</dbReference>
<dbReference type="SUPFAM" id="SSF55781">
    <property type="entry name" value="GAF domain-like"/>
    <property type="match status" value="1"/>
</dbReference>
<gene>
    <name evidence="3" type="ORF">J2782_002816</name>
</gene>
<dbReference type="Gene3D" id="3.30.450.40">
    <property type="match status" value="1"/>
</dbReference>
<dbReference type="InterPro" id="IPR029016">
    <property type="entry name" value="GAF-like_dom_sf"/>
</dbReference>
<reference evidence="3 4" key="1">
    <citation type="submission" date="2023-07" db="EMBL/GenBank/DDBJ databases">
        <title>Sorghum-associated microbial communities from plants grown in Nebraska, USA.</title>
        <authorList>
            <person name="Schachtman D."/>
        </authorList>
    </citation>
    <scope>NUCLEOTIDE SEQUENCE [LARGE SCALE GENOMIC DNA]</scope>
    <source>
        <strain evidence="3 4">DS1730</strain>
    </source>
</reference>
<organism evidence="3 4">
    <name type="scientific">Brucella pseudogrignonensis</name>
    <dbReference type="NCBI Taxonomy" id="419475"/>
    <lineage>
        <taxon>Bacteria</taxon>
        <taxon>Pseudomonadati</taxon>
        <taxon>Pseudomonadota</taxon>
        <taxon>Alphaproteobacteria</taxon>
        <taxon>Hyphomicrobiales</taxon>
        <taxon>Brucellaceae</taxon>
        <taxon>Brucella/Ochrobactrum group</taxon>
        <taxon>Brucella</taxon>
    </lineage>
</organism>
<accession>A0ABU1MB91</accession>
<comment type="caution">
    <text evidence="3">The sequence shown here is derived from an EMBL/GenBank/DDBJ whole genome shotgun (WGS) entry which is preliminary data.</text>
</comment>
<dbReference type="Pfam" id="PF02954">
    <property type="entry name" value="HTH_8"/>
    <property type="match status" value="1"/>
</dbReference>
<dbReference type="RefSeq" id="WP_310013533.1">
    <property type="nucleotide sequence ID" value="NZ_JAVDQT010000004.1"/>
</dbReference>
<evidence type="ECO:0000313" key="4">
    <source>
        <dbReference type="Proteomes" id="UP001184614"/>
    </source>
</evidence>
<evidence type="ECO:0000313" key="3">
    <source>
        <dbReference type="EMBL" id="MDR6433070.1"/>
    </source>
</evidence>
<protein>
    <submittedName>
        <fullName evidence="3">Transcriptional regulator of acetoin/glycerol metabolism</fullName>
    </submittedName>
</protein>
<dbReference type="EMBL" id="JAVDQT010000004">
    <property type="protein sequence ID" value="MDR6433070.1"/>
    <property type="molecule type" value="Genomic_DNA"/>
</dbReference>
<dbReference type="Gene3D" id="1.10.10.60">
    <property type="entry name" value="Homeodomain-like"/>
    <property type="match status" value="1"/>
</dbReference>
<dbReference type="PRINTS" id="PR01590">
    <property type="entry name" value="HTHFIS"/>
</dbReference>
<dbReference type="InterPro" id="IPR002197">
    <property type="entry name" value="HTH_Fis"/>
</dbReference>
<proteinExistence type="predicted"/>
<name>A0ABU1MB91_9HYPH</name>
<feature type="domain" description="DNA binding HTH" evidence="2">
    <location>
        <begin position="273"/>
        <end position="312"/>
    </location>
</feature>
<dbReference type="SUPFAM" id="SSF46689">
    <property type="entry name" value="Homeodomain-like"/>
    <property type="match status" value="1"/>
</dbReference>